<dbReference type="GO" id="GO:0005524">
    <property type="term" value="F:ATP binding"/>
    <property type="evidence" value="ECO:0007669"/>
    <property type="project" value="UniProtKB-KW"/>
</dbReference>
<evidence type="ECO:0000313" key="12">
    <source>
        <dbReference type="EMBL" id="MBH8566121.1"/>
    </source>
</evidence>
<comment type="caution">
    <text evidence="12">The sequence shown here is derived from an EMBL/GenBank/DDBJ whole genome shotgun (WGS) entry which is preliminary data.</text>
</comment>
<accession>A0A8J7LDS0</accession>
<dbReference type="InterPro" id="IPR003439">
    <property type="entry name" value="ABC_transporter-like_ATP-bd"/>
</dbReference>
<evidence type="ECO:0000256" key="6">
    <source>
        <dbReference type="ARBA" id="ARBA00022840"/>
    </source>
</evidence>
<keyword evidence="5" id="KW-0547">Nucleotide-binding</keyword>
<evidence type="ECO:0000256" key="5">
    <source>
        <dbReference type="ARBA" id="ARBA00022741"/>
    </source>
</evidence>
<keyword evidence="2" id="KW-0813">Transport</keyword>
<dbReference type="PROSITE" id="PS50929">
    <property type="entry name" value="ABC_TM1F"/>
    <property type="match status" value="1"/>
</dbReference>
<dbReference type="InterPro" id="IPR039421">
    <property type="entry name" value="Type_1_exporter"/>
</dbReference>
<evidence type="ECO:0000259" key="11">
    <source>
        <dbReference type="PROSITE" id="PS50929"/>
    </source>
</evidence>
<dbReference type="Proteomes" id="UP000632766">
    <property type="component" value="Unassembled WGS sequence"/>
</dbReference>
<dbReference type="InterPro" id="IPR011527">
    <property type="entry name" value="ABC1_TM_dom"/>
</dbReference>
<evidence type="ECO:0000313" key="13">
    <source>
        <dbReference type="Proteomes" id="UP000632766"/>
    </source>
</evidence>
<keyword evidence="4 9" id="KW-0812">Transmembrane</keyword>
<evidence type="ECO:0000256" key="9">
    <source>
        <dbReference type="SAM" id="Phobius"/>
    </source>
</evidence>
<dbReference type="Gene3D" id="1.20.1560.10">
    <property type="entry name" value="ABC transporter type 1, transmembrane domain"/>
    <property type="match status" value="1"/>
</dbReference>
<feature type="transmembrane region" description="Helical" evidence="9">
    <location>
        <begin position="264"/>
        <end position="287"/>
    </location>
</feature>
<reference evidence="12 13" key="1">
    <citation type="journal article" date="2021" name="Int. J. Syst. Evol. Microbiol.">
        <title>Amazonocrinis nigriterrae gen. nov., sp. nov., Atlanticothrix silvestris gen. nov., sp. nov. and Dendronalium phyllosphericum gen. nov., sp. nov., nostocacean cyanobacteria from Brazilian environments.</title>
        <authorList>
            <person name="Alvarenga D.O."/>
            <person name="Andreote A.P.D."/>
            <person name="Branco L.H.Z."/>
            <person name="Delbaje E."/>
            <person name="Cruz R.B."/>
            <person name="Varani A.M."/>
            <person name="Fiore M.F."/>
        </authorList>
    </citation>
    <scope>NUCLEOTIDE SEQUENCE [LARGE SCALE GENOMIC DNA]</scope>
    <source>
        <strain evidence="12 13">CENA67</strain>
    </source>
</reference>
<keyword evidence="3" id="KW-1003">Cell membrane</keyword>
<feature type="transmembrane region" description="Helical" evidence="9">
    <location>
        <begin position="176"/>
        <end position="194"/>
    </location>
</feature>
<feature type="domain" description="ABC transporter" evidence="10">
    <location>
        <begin position="365"/>
        <end position="607"/>
    </location>
</feature>
<evidence type="ECO:0000256" key="1">
    <source>
        <dbReference type="ARBA" id="ARBA00004651"/>
    </source>
</evidence>
<sequence length="613" mass="68344">MQPSELSLFQTFRHSLLLVIQSAPTELRTLIFLTLISGSSPAISLFLNKIIIDRISHLLGKYTTVSSLTLILQEPLLLWCIGGLILLNLLTDSINGITNFVFSSLRDRVQGFAQSIVLNKVANFADIALFETPELLNLVQLAQTGIERLKELSFIAITTLHGFFILIPAILLSSSIAWWIPLILFTSATPAIYVELTYRKKSWEVEETQASVIRQMNLYRDVLVGEAYAKELRLFQLQPLLLSRWQSLFQTMFRSMQQIRKRGTLLVISWSMVNGLGTALPYIYVVIGALRGIYTLGDLALYAGLILQVRQSLFLLINNGSDLYNVVLGTRPIFQLLELKPKLRLSLASREDTAAKLSLTKHQGIQIKNLSFAYPGSDSKILDNINLTIQPHQMIALVGENGAGKTTLAKLLCRLYDPSSGEILWNRQDLRAIDLTQLHSRLAVVMQDYARFPATVSENVGFGYLPALQDVNTIQEALRTVRIAKAVDNLPQGLETLLGKQLAGGVDLSGGQWQRIAIARALIRLSSAELLILDEPTGALDPKTEHEIHQLLRTIATNKMAVVISHRLALSKLADRIIVLKNGKIIETGSHEELIARGGQYHFMFTRQASSYQ</sequence>
<dbReference type="GO" id="GO:0016887">
    <property type="term" value="F:ATP hydrolysis activity"/>
    <property type="evidence" value="ECO:0007669"/>
    <property type="project" value="InterPro"/>
</dbReference>
<evidence type="ECO:0000256" key="8">
    <source>
        <dbReference type="ARBA" id="ARBA00023136"/>
    </source>
</evidence>
<feature type="transmembrane region" description="Helical" evidence="9">
    <location>
        <begin position="30"/>
        <end position="52"/>
    </location>
</feature>
<dbReference type="InterPro" id="IPR036640">
    <property type="entry name" value="ABC1_TM_sf"/>
</dbReference>
<dbReference type="InterPro" id="IPR027417">
    <property type="entry name" value="P-loop_NTPase"/>
</dbReference>
<comment type="subcellular location">
    <subcellularLocation>
        <location evidence="1">Cell membrane</location>
        <topology evidence="1">Multi-pass membrane protein</topology>
    </subcellularLocation>
</comment>
<dbReference type="AlphaFoldDB" id="A0A8J7LDS0"/>
<feature type="transmembrane region" description="Helical" evidence="9">
    <location>
        <begin position="152"/>
        <end position="170"/>
    </location>
</feature>
<dbReference type="PROSITE" id="PS00211">
    <property type="entry name" value="ABC_TRANSPORTER_1"/>
    <property type="match status" value="1"/>
</dbReference>
<evidence type="ECO:0000256" key="3">
    <source>
        <dbReference type="ARBA" id="ARBA00022475"/>
    </source>
</evidence>
<protein>
    <submittedName>
        <fullName evidence="12">ABC transporter ATP-binding protein</fullName>
    </submittedName>
</protein>
<keyword evidence="13" id="KW-1185">Reference proteome</keyword>
<dbReference type="Pfam" id="PF00005">
    <property type="entry name" value="ABC_tran"/>
    <property type="match status" value="1"/>
</dbReference>
<dbReference type="InterPro" id="IPR003593">
    <property type="entry name" value="AAA+_ATPase"/>
</dbReference>
<dbReference type="FunFam" id="3.40.50.300:FF:000221">
    <property type="entry name" value="Multidrug ABC transporter ATP-binding protein"/>
    <property type="match status" value="1"/>
</dbReference>
<evidence type="ECO:0000256" key="4">
    <source>
        <dbReference type="ARBA" id="ARBA00022692"/>
    </source>
</evidence>
<dbReference type="InterPro" id="IPR017871">
    <property type="entry name" value="ABC_transporter-like_CS"/>
</dbReference>
<dbReference type="SMART" id="SM00382">
    <property type="entry name" value="AAA"/>
    <property type="match status" value="1"/>
</dbReference>
<feature type="domain" description="ABC transmembrane type-1" evidence="11">
    <location>
        <begin position="30"/>
        <end position="325"/>
    </location>
</feature>
<keyword evidence="8 9" id="KW-0472">Membrane</keyword>
<dbReference type="EMBL" id="JAECZC010000086">
    <property type="protein sequence ID" value="MBH8566121.1"/>
    <property type="molecule type" value="Genomic_DNA"/>
</dbReference>
<evidence type="ECO:0000259" key="10">
    <source>
        <dbReference type="PROSITE" id="PS50893"/>
    </source>
</evidence>
<dbReference type="GO" id="GO:0005886">
    <property type="term" value="C:plasma membrane"/>
    <property type="evidence" value="ECO:0007669"/>
    <property type="project" value="UniProtKB-SubCell"/>
</dbReference>
<keyword evidence="7 9" id="KW-1133">Transmembrane helix</keyword>
<evidence type="ECO:0000256" key="7">
    <source>
        <dbReference type="ARBA" id="ARBA00022989"/>
    </source>
</evidence>
<dbReference type="GO" id="GO:0034040">
    <property type="term" value="F:ATPase-coupled lipid transmembrane transporter activity"/>
    <property type="evidence" value="ECO:0007669"/>
    <property type="project" value="TreeGrafter"/>
</dbReference>
<dbReference type="Gene3D" id="3.40.50.300">
    <property type="entry name" value="P-loop containing nucleotide triphosphate hydrolases"/>
    <property type="match status" value="1"/>
</dbReference>
<name>A0A8J7LDS0_9NOST</name>
<dbReference type="SUPFAM" id="SSF52540">
    <property type="entry name" value="P-loop containing nucleoside triphosphate hydrolases"/>
    <property type="match status" value="1"/>
</dbReference>
<evidence type="ECO:0000256" key="2">
    <source>
        <dbReference type="ARBA" id="ARBA00022448"/>
    </source>
</evidence>
<proteinExistence type="predicted"/>
<dbReference type="PANTHER" id="PTHR24221">
    <property type="entry name" value="ATP-BINDING CASSETTE SUB-FAMILY B"/>
    <property type="match status" value="1"/>
</dbReference>
<dbReference type="SUPFAM" id="SSF90123">
    <property type="entry name" value="ABC transporter transmembrane region"/>
    <property type="match status" value="1"/>
</dbReference>
<gene>
    <name evidence="12" type="ORF">I8748_28855</name>
</gene>
<dbReference type="GO" id="GO:0140359">
    <property type="term" value="F:ABC-type transporter activity"/>
    <property type="evidence" value="ECO:0007669"/>
    <property type="project" value="InterPro"/>
</dbReference>
<dbReference type="PANTHER" id="PTHR24221:SF646">
    <property type="entry name" value="HAEMOLYSIN SECRETION ATP-BINDING PROTEIN"/>
    <property type="match status" value="1"/>
</dbReference>
<organism evidence="12 13">
    <name type="scientific">Amazonocrinis nigriterrae CENA67</name>
    <dbReference type="NCBI Taxonomy" id="2794033"/>
    <lineage>
        <taxon>Bacteria</taxon>
        <taxon>Bacillati</taxon>
        <taxon>Cyanobacteriota</taxon>
        <taxon>Cyanophyceae</taxon>
        <taxon>Nostocales</taxon>
        <taxon>Nostocaceae</taxon>
        <taxon>Amazonocrinis</taxon>
        <taxon>Amazonocrinis nigriterrae</taxon>
    </lineage>
</organism>
<dbReference type="PROSITE" id="PS50893">
    <property type="entry name" value="ABC_TRANSPORTER_2"/>
    <property type="match status" value="1"/>
</dbReference>
<keyword evidence="6 12" id="KW-0067">ATP-binding</keyword>